<accession>A0ABT7YDX9</accession>
<dbReference type="SUPFAM" id="SSF53756">
    <property type="entry name" value="UDP-Glycosyltransferase/glycogen phosphorylase"/>
    <property type="match status" value="1"/>
</dbReference>
<organism evidence="1 2">
    <name type="scientific">Algoriphagus sediminis</name>
    <dbReference type="NCBI Taxonomy" id="3057113"/>
    <lineage>
        <taxon>Bacteria</taxon>
        <taxon>Pseudomonadati</taxon>
        <taxon>Bacteroidota</taxon>
        <taxon>Cytophagia</taxon>
        <taxon>Cytophagales</taxon>
        <taxon>Cyclobacteriaceae</taxon>
        <taxon>Algoriphagus</taxon>
    </lineage>
</organism>
<evidence type="ECO:0008006" key="3">
    <source>
        <dbReference type="Google" id="ProtNLM"/>
    </source>
</evidence>
<name>A0ABT7YDX9_9BACT</name>
<gene>
    <name evidence="1" type="ORF">QVH07_11305</name>
</gene>
<dbReference type="Proteomes" id="UP001171916">
    <property type="component" value="Unassembled WGS sequence"/>
</dbReference>
<reference evidence="1" key="1">
    <citation type="submission" date="2023-06" db="EMBL/GenBank/DDBJ databases">
        <title>Robiginitalea aurantiacus sp. nov. and Algoriphagus sediminis sp. nov., isolated from coastal sediment.</title>
        <authorList>
            <person name="Zhou Z.Y."/>
            <person name="An J."/>
            <person name="Jia Y.W."/>
            <person name="Du Z.J."/>
        </authorList>
    </citation>
    <scope>NUCLEOTIDE SEQUENCE</scope>
    <source>
        <strain evidence="1">C2-7</strain>
    </source>
</reference>
<evidence type="ECO:0000313" key="2">
    <source>
        <dbReference type="Proteomes" id="UP001171916"/>
    </source>
</evidence>
<dbReference type="RefSeq" id="WP_290000451.1">
    <property type="nucleotide sequence ID" value="NZ_JAUEPH010000004.1"/>
</dbReference>
<proteinExistence type="predicted"/>
<evidence type="ECO:0000313" key="1">
    <source>
        <dbReference type="EMBL" id="MDN3204741.1"/>
    </source>
</evidence>
<sequence length="467" mass="54417">MSRICFLIPDGVGIRNYLYSDVIKNLSNQGHEIIIWHSLASEVIRLAADLNGYHPLEKNFKVFKEDLIVQILRESSTYARLKHNAKLTDNPTIMLNWHEKKGPFRRKALVSLSEFLGGRISGYEGIESTEKIYFSRIKRTEAYKQYWSDLKEINPEVLYCTHQRYPGAAFAMEAAKSLGIRTVTGIFSWDNLPKARLLLRSDYYTVWSPYMKSELMFYYPEIKENQIFVTGTPQFDFYAKEDSIQSRDDFAKAFGLDPNKKWVCFSGSDAKTSPNDTRYLEDVAEALKDEEDVQLLFRQVPVETAQRYESVLSRYPEIKHLPPIWNKGKHWNQFYPFPEDISHLVNLSYHCATVINIGSTMALDFSWFNSPGLYLNYDHEPNQEWTVRDVYKFQHFRSMDDLNAVVWANSKQEIKSKVKEILNHPDKVAKDRNEWLRIITGDPTRESASSRISSLLEELSQTSEKVF</sequence>
<comment type="caution">
    <text evidence="1">The sequence shown here is derived from an EMBL/GenBank/DDBJ whole genome shotgun (WGS) entry which is preliminary data.</text>
</comment>
<dbReference type="EMBL" id="JAUEPH010000004">
    <property type="protein sequence ID" value="MDN3204741.1"/>
    <property type="molecule type" value="Genomic_DNA"/>
</dbReference>
<keyword evidence="2" id="KW-1185">Reference proteome</keyword>
<protein>
    <recommendedName>
        <fullName evidence="3">UDP-glycosyltransferase</fullName>
    </recommendedName>
</protein>